<evidence type="ECO:0000256" key="8">
    <source>
        <dbReference type="ARBA" id="ARBA00022516"/>
    </source>
</evidence>
<reference evidence="18 19" key="1">
    <citation type="submission" date="2016-07" db="EMBL/GenBank/DDBJ databases">
        <title>Pervasive Adenine N6-methylation of Active Genes in Fungi.</title>
        <authorList>
            <consortium name="DOE Joint Genome Institute"/>
            <person name="Mondo S.J."/>
            <person name="Dannebaum R.O."/>
            <person name="Kuo R.C."/>
            <person name="Labutti K."/>
            <person name="Haridas S."/>
            <person name="Kuo A."/>
            <person name="Salamov A."/>
            <person name="Ahrendt S.R."/>
            <person name="Lipzen A."/>
            <person name="Sullivan W."/>
            <person name="Andreopoulos W.B."/>
            <person name="Clum A."/>
            <person name="Lindquist E."/>
            <person name="Daum C."/>
            <person name="Ramamoorthy G.K."/>
            <person name="Gryganskyi A."/>
            <person name="Culley D."/>
            <person name="Magnuson J.K."/>
            <person name="James T.Y."/>
            <person name="O'Malley M.A."/>
            <person name="Stajich J.E."/>
            <person name="Spatafora J.W."/>
            <person name="Visel A."/>
            <person name="Grigoriev I.V."/>
        </authorList>
    </citation>
    <scope>NUCLEOTIDE SEQUENCE [LARGE SCALE GENOMIC DNA]</scope>
    <source>
        <strain evidence="18 19">62-1032</strain>
    </source>
</reference>
<dbReference type="EC" id="5.5.1.4" evidence="6"/>
<dbReference type="Gene3D" id="3.40.50.720">
    <property type="entry name" value="NAD(P)-binding Rossmann-like Domain"/>
    <property type="match status" value="2"/>
</dbReference>
<dbReference type="FunFam" id="3.40.50.720:FF:000334">
    <property type="entry name" value="Inositol-3-phosphate synthase"/>
    <property type="match status" value="1"/>
</dbReference>
<dbReference type="GO" id="GO:0006021">
    <property type="term" value="P:inositol biosynthetic process"/>
    <property type="evidence" value="ECO:0007669"/>
    <property type="project" value="UniProtKB-UniPathway"/>
</dbReference>
<dbReference type="OrthoDB" id="2887at2759"/>
<dbReference type="InterPro" id="IPR036291">
    <property type="entry name" value="NAD(P)-bd_dom_sf"/>
</dbReference>
<comment type="subcellular location">
    <subcellularLocation>
        <location evidence="3">Cytoplasm</location>
    </subcellularLocation>
</comment>
<dbReference type="GO" id="GO:0005737">
    <property type="term" value="C:cytoplasm"/>
    <property type="evidence" value="ECO:0007669"/>
    <property type="project" value="UniProtKB-SubCell"/>
</dbReference>
<evidence type="ECO:0000256" key="7">
    <source>
        <dbReference type="ARBA" id="ARBA00022490"/>
    </source>
</evidence>
<evidence type="ECO:0000256" key="14">
    <source>
        <dbReference type="ARBA" id="ARBA00023264"/>
    </source>
</evidence>
<keyword evidence="8" id="KW-0444">Lipid biosynthesis</keyword>
<dbReference type="AlphaFoldDB" id="A0A1Y2FYN5"/>
<keyword evidence="10" id="KW-0520">NAD</keyword>
<proteinExistence type="inferred from homology"/>
<evidence type="ECO:0000256" key="10">
    <source>
        <dbReference type="ARBA" id="ARBA00023027"/>
    </source>
</evidence>
<evidence type="ECO:0000313" key="18">
    <source>
        <dbReference type="EMBL" id="ORY89138.1"/>
    </source>
</evidence>
<evidence type="ECO:0000256" key="12">
    <source>
        <dbReference type="ARBA" id="ARBA00023209"/>
    </source>
</evidence>
<comment type="caution">
    <text evidence="18">The sequence shown here is derived from an EMBL/GenBank/DDBJ whole genome shotgun (WGS) entry which is preliminary data.</text>
</comment>
<evidence type="ECO:0000256" key="3">
    <source>
        <dbReference type="ARBA" id="ARBA00004496"/>
    </source>
</evidence>
<keyword evidence="13" id="KW-0413">Isomerase</keyword>
<evidence type="ECO:0000259" key="17">
    <source>
        <dbReference type="Pfam" id="PF01658"/>
    </source>
</evidence>
<evidence type="ECO:0000313" key="19">
    <source>
        <dbReference type="Proteomes" id="UP000193467"/>
    </source>
</evidence>
<keyword evidence="19" id="KW-1185">Reference proteome</keyword>
<sequence>MSPIALDPPAVARPSHGNNYSSAIPIIDPTAARRPTEAVTVDSPNLTYTDEALVAKYTFHSAEVKQDGQRYSVKPVEKNLELKTLRAVPKTGLMLVGWGGNNGTTLSATILANQHNISWSTRDGTQTPNYLGSLVRASTLRLGSDAAGKDVFVPFSDVLPMVHPNDLVVGGWDISGMPLDRAMRRAKVMDYDLQRQVAPLMAELKPLPSVYYPSFINANQGERADNVIPGEDKAAHLEQIRKDIREFKAANGLDKVIVLWTANTERYAEIIPGVNDTKENLLQAVKDSHAEVAPSTIFAIASILEGSPFINGAPQNTFVPGCIDLAEHHKAFIAGDDFKSGQTKVKSVLAEFLVNAGIKPLSIASYNHLGNNDGHNLSAPAQFRSKEISKSSVVDDMVEANHLLYKPILETPKGEKAVANGEKARTTEHPDHVIVIKYLPAVGDDKRALDEYNSEIMMGGRNTLNIFNECQDSLLATPLIIDLVLLAELLTRVTYRSTPEAEFENMYSVLGLLSYMLKAPLTKPGVDVINSLNRQRGALEAFLRACVSLQPASDLINFTQMQ</sequence>
<accession>A0A1Y2FYN5</accession>
<dbReference type="Pfam" id="PF01658">
    <property type="entry name" value="Inos-1-P_synth"/>
    <property type="match status" value="1"/>
</dbReference>
<evidence type="ECO:0000256" key="6">
    <source>
        <dbReference type="ARBA" id="ARBA00012125"/>
    </source>
</evidence>
<dbReference type="InParanoid" id="A0A1Y2FYN5"/>
<evidence type="ECO:0000256" key="2">
    <source>
        <dbReference type="ARBA" id="ARBA00001911"/>
    </source>
</evidence>
<evidence type="ECO:0000256" key="5">
    <source>
        <dbReference type="ARBA" id="ARBA00010813"/>
    </source>
</evidence>
<keyword evidence="9" id="KW-0398">Inositol biosynthesis</keyword>
<dbReference type="UniPathway" id="UPA00823">
    <property type="reaction ID" value="UER00787"/>
</dbReference>
<feature type="domain" description="Myo-inositol-1-phosphate synthase GAPDH-like" evidence="17">
    <location>
        <begin position="341"/>
        <end position="473"/>
    </location>
</feature>
<dbReference type="STRING" id="106004.A0A1Y2FYN5"/>
<dbReference type="SUPFAM" id="SSF51735">
    <property type="entry name" value="NAD(P)-binding Rossmann-fold domains"/>
    <property type="match status" value="1"/>
</dbReference>
<comment type="cofactor">
    <cofactor evidence="2">
        <name>NAD(+)</name>
        <dbReference type="ChEBI" id="CHEBI:57540"/>
    </cofactor>
</comment>
<name>A0A1Y2FYN5_9BASI</name>
<protein>
    <recommendedName>
        <fullName evidence="16">Inositol-3-phosphate synthase</fullName>
        <ecNumber evidence="6">5.5.1.4</ecNumber>
    </recommendedName>
    <alternativeName>
        <fullName evidence="15">Myo-inositol 1-phosphate synthase</fullName>
    </alternativeName>
</protein>
<evidence type="ECO:0000256" key="1">
    <source>
        <dbReference type="ARBA" id="ARBA00000113"/>
    </source>
</evidence>
<evidence type="ECO:0000256" key="13">
    <source>
        <dbReference type="ARBA" id="ARBA00023235"/>
    </source>
</evidence>
<dbReference type="GO" id="GO:0008654">
    <property type="term" value="P:phospholipid biosynthetic process"/>
    <property type="evidence" value="ECO:0007669"/>
    <property type="project" value="UniProtKB-KW"/>
</dbReference>
<comment type="pathway">
    <text evidence="4">Polyol metabolism; myo-inositol biosynthesis; myo-inositol from D-glucose 6-phosphate: step 1/2.</text>
</comment>
<evidence type="ECO:0000256" key="4">
    <source>
        <dbReference type="ARBA" id="ARBA00005117"/>
    </source>
</evidence>
<comment type="catalytic activity">
    <reaction evidence="1">
        <text>D-glucose 6-phosphate = 1D-myo-inositol 3-phosphate</text>
        <dbReference type="Rhea" id="RHEA:10716"/>
        <dbReference type="ChEBI" id="CHEBI:58401"/>
        <dbReference type="ChEBI" id="CHEBI:61548"/>
        <dbReference type="EC" id="5.5.1.4"/>
    </reaction>
</comment>
<keyword evidence="7" id="KW-0963">Cytoplasm</keyword>
<comment type="similarity">
    <text evidence="5">Belongs to the myo-inositol 1-phosphate synthase family.</text>
</comment>
<dbReference type="FunFam" id="3.30.360.10:FF:000055">
    <property type="entry name" value="Putative myo-inositol-1-phosphate synthase"/>
    <property type="match status" value="1"/>
</dbReference>
<dbReference type="Proteomes" id="UP000193467">
    <property type="component" value="Unassembled WGS sequence"/>
</dbReference>
<dbReference type="FunFam" id="3.40.50.720:FF:000907">
    <property type="entry name" value="Probable myo-inositol 1-phosphate synthase (MIPS)"/>
    <property type="match status" value="1"/>
</dbReference>
<dbReference type="PIRSF" id="PIRSF015578">
    <property type="entry name" value="Myoinos-ppht_syn"/>
    <property type="match status" value="1"/>
</dbReference>
<organism evidence="18 19">
    <name type="scientific">Leucosporidium creatinivorum</name>
    <dbReference type="NCBI Taxonomy" id="106004"/>
    <lineage>
        <taxon>Eukaryota</taxon>
        <taxon>Fungi</taxon>
        <taxon>Dikarya</taxon>
        <taxon>Basidiomycota</taxon>
        <taxon>Pucciniomycotina</taxon>
        <taxon>Microbotryomycetes</taxon>
        <taxon>Leucosporidiales</taxon>
        <taxon>Leucosporidium</taxon>
    </lineage>
</organism>
<evidence type="ECO:0000256" key="9">
    <source>
        <dbReference type="ARBA" id="ARBA00022550"/>
    </source>
</evidence>
<dbReference type="InterPro" id="IPR002587">
    <property type="entry name" value="Myo-inos-1-P_Synthase"/>
</dbReference>
<keyword evidence="14" id="KW-1208">Phospholipid metabolism</keyword>
<gene>
    <name evidence="18" type="ORF">BCR35DRAFT_329591</name>
</gene>
<keyword evidence="12" id="KW-0594">Phospholipid biosynthesis</keyword>
<dbReference type="Pfam" id="PF07994">
    <property type="entry name" value="NAD_binding_5"/>
    <property type="match status" value="1"/>
</dbReference>
<dbReference type="InterPro" id="IPR013021">
    <property type="entry name" value="Myo-inos-1-P_Synthase_GAPDH"/>
</dbReference>
<dbReference type="PANTHER" id="PTHR11510">
    <property type="entry name" value="MYO-INOSITOL-1 PHOSPHATE SYNTHASE"/>
    <property type="match status" value="1"/>
</dbReference>
<keyword evidence="11" id="KW-0443">Lipid metabolism</keyword>
<dbReference type="SUPFAM" id="SSF55347">
    <property type="entry name" value="Glyceraldehyde-3-phosphate dehydrogenase-like, C-terminal domain"/>
    <property type="match status" value="1"/>
</dbReference>
<evidence type="ECO:0000256" key="16">
    <source>
        <dbReference type="ARBA" id="ARBA00070063"/>
    </source>
</evidence>
<dbReference type="EMBL" id="MCGR01000007">
    <property type="protein sequence ID" value="ORY89138.1"/>
    <property type="molecule type" value="Genomic_DNA"/>
</dbReference>
<dbReference type="GO" id="GO:0004512">
    <property type="term" value="F:inositol-3-phosphate synthase activity"/>
    <property type="evidence" value="ECO:0007669"/>
    <property type="project" value="UniProtKB-EC"/>
</dbReference>
<evidence type="ECO:0000256" key="11">
    <source>
        <dbReference type="ARBA" id="ARBA00023098"/>
    </source>
</evidence>
<evidence type="ECO:0000256" key="15">
    <source>
        <dbReference type="ARBA" id="ARBA00032949"/>
    </source>
</evidence>